<proteinExistence type="predicted"/>
<reference evidence="1" key="1">
    <citation type="submission" date="2022-08" db="EMBL/GenBank/DDBJ databases">
        <authorList>
            <person name="Deng Y."/>
            <person name="Han X.-F."/>
            <person name="Zhang Y.-Q."/>
        </authorList>
    </citation>
    <scope>NUCLEOTIDE SEQUENCE</scope>
    <source>
        <strain evidence="1">CPCC 203386</strain>
    </source>
</reference>
<sequence>MTPRVHVRWIPLDAGAVDVAELLPVLGDGERRRFESTPDAATASRFVIGRAALRALASELVDDAVAPAELEVTAVCQVCGGPHGRPQVDLVSPKTKGKSRGKRLQASIAHCAAGVAVAASWHGAIGIDVERADAPIESLAAIGTLIPAAARPGGRNWEPIQHWTRVEAVVKADGRGLLIDPADVAIQTRDGAISATTPAVPETDVPGTAVPRFALADIRLDPAVRASVAVALRASATKPVVPLTSWRPVDLEQLRRVAAGAPV</sequence>
<protein>
    <submittedName>
        <fullName evidence="1">Uncharacterized protein</fullName>
    </submittedName>
</protein>
<accession>A0ABT2H2D2</accession>
<gene>
    <name evidence="1" type="ORF">N1032_10190</name>
</gene>
<dbReference type="SUPFAM" id="SSF56214">
    <property type="entry name" value="4'-phosphopantetheinyl transferase"/>
    <property type="match status" value="2"/>
</dbReference>
<dbReference type="Gene3D" id="3.90.470.20">
    <property type="entry name" value="4'-phosphopantetheinyl transferase domain"/>
    <property type="match status" value="1"/>
</dbReference>
<dbReference type="InterPro" id="IPR037143">
    <property type="entry name" value="4-PPantetheinyl_Trfase_dom_sf"/>
</dbReference>
<dbReference type="EMBL" id="JANLCJ010000003">
    <property type="protein sequence ID" value="MCS5734106.1"/>
    <property type="molecule type" value="Genomic_DNA"/>
</dbReference>
<name>A0ABT2H2D2_9MICO</name>
<evidence type="ECO:0000313" key="2">
    <source>
        <dbReference type="Proteomes" id="UP001165586"/>
    </source>
</evidence>
<dbReference type="RefSeq" id="WP_259538955.1">
    <property type="nucleotide sequence ID" value="NZ_JANLCJ010000003.1"/>
</dbReference>
<evidence type="ECO:0000313" key="1">
    <source>
        <dbReference type="EMBL" id="MCS5734106.1"/>
    </source>
</evidence>
<organism evidence="1 2">
    <name type="scientific">Herbiconiux daphne</name>
    <dbReference type="NCBI Taxonomy" id="2970914"/>
    <lineage>
        <taxon>Bacteria</taxon>
        <taxon>Bacillati</taxon>
        <taxon>Actinomycetota</taxon>
        <taxon>Actinomycetes</taxon>
        <taxon>Micrococcales</taxon>
        <taxon>Microbacteriaceae</taxon>
        <taxon>Herbiconiux</taxon>
    </lineage>
</organism>
<comment type="caution">
    <text evidence="1">The sequence shown here is derived from an EMBL/GenBank/DDBJ whole genome shotgun (WGS) entry which is preliminary data.</text>
</comment>
<keyword evidence="2" id="KW-1185">Reference proteome</keyword>
<dbReference type="Proteomes" id="UP001165586">
    <property type="component" value="Unassembled WGS sequence"/>
</dbReference>